<feature type="compositionally biased region" description="Low complexity" evidence="2">
    <location>
        <begin position="334"/>
        <end position="343"/>
    </location>
</feature>
<evidence type="ECO:0000313" key="5">
    <source>
        <dbReference type="Proteomes" id="UP000193689"/>
    </source>
</evidence>
<dbReference type="InterPro" id="IPR018253">
    <property type="entry name" value="DnaJ_domain_CS"/>
</dbReference>
<feature type="domain" description="J" evidence="3">
    <location>
        <begin position="9"/>
        <end position="75"/>
    </location>
</feature>
<name>A0A1Y2E1L9_9PEZI</name>
<dbReference type="AlphaFoldDB" id="A0A1Y2E1L9"/>
<evidence type="ECO:0000256" key="2">
    <source>
        <dbReference type="SAM" id="MobiDB-lite"/>
    </source>
</evidence>
<dbReference type="GO" id="GO:0005783">
    <property type="term" value="C:endoplasmic reticulum"/>
    <property type="evidence" value="ECO:0007669"/>
    <property type="project" value="TreeGrafter"/>
</dbReference>
<feature type="compositionally biased region" description="Polar residues" evidence="2">
    <location>
        <begin position="773"/>
        <end position="789"/>
    </location>
</feature>
<feature type="region of interest" description="Disordered" evidence="2">
    <location>
        <begin position="70"/>
        <end position="423"/>
    </location>
</feature>
<dbReference type="Proteomes" id="UP000193689">
    <property type="component" value="Unassembled WGS sequence"/>
</dbReference>
<dbReference type="PANTHER" id="PTHR44360">
    <property type="entry name" value="DNAJ HOMOLOG SUBFAMILY B MEMBER 9"/>
    <property type="match status" value="1"/>
</dbReference>
<keyword evidence="1" id="KW-0143">Chaperone</keyword>
<feature type="compositionally biased region" description="Polar residues" evidence="2">
    <location>
        <begin position="644"/>
        <end position="653"/>
    </location>
</feature>
<evidence type="ECO:0000259" key="3">
    <source>
        <dbReference type="PROSITE" id="PS50076"/>
    </source>
</evidence>
<dbReference type="PRINTS" id="PR00625">
    <property type="entry name" value="JDOMAIN"/>
</dbReference>
<feature type="compositionally biased region" description="Polar residues" evidence="2">
    <location>
        <begin position="538"/>
        <end position="553"/>
    </location>
</feature>
<comment type="caution">
    <text evidence="4">The sequence shown here is derived from an EMBL/GenBank/DDBJ whole genome shotgun (WGS) entry which is preliminary data.</text>
</comment>
<dbReference type="Gene3D" id="1.10.287.110">
    <property type="entry name" value="DnaJ domain"/>
    <property type="match status" value="1"/>
</dbReference>
<feature type="region of interest" description="Disordered" evidence="2">
    <location>
        <begin position="530"/>
        <end position="553"/>
    </location>
</feature>
<dbReference type="CDD" id="cd06257">
    <property type="entry name" value="DnaJ"/>
    <property type="match status" value="1"/>
</dbReference>
<evidence type="ECO:0000256" key="1">
    <source>
        <dbReference type="ARBA" id="ARBA00023186"/>
    </source>
</evidence>
<feature type="region of interest" description="Disordered" evidence="2">
    <location>
        <begin position="572"/>
        <end position="619"/>
    </location>
</feature>
<dbReference type="Pfam" id="PF00226">
    <property type="entry name" value="DnaJ"/>
    <property type="match status" value="1"/>
</dbReference>
<feature type="compositionally biased region" description="Basic and acidic residues" evidence="2">
    <location>
        <begin position="308"/>
        <end position="317"/>
    </location>
</feature>
<dbReference type="InParanoid" id="A0A1Y2E1L9"/>
<keyword evidence="5" id="KW-1185">Reference proteome</keyword>
<dbReference type="PROSITE" id="PS50076">
    <property type="entry name" value="DNAJ_2"/>
    <property type="match status" value="1"/>
</dbReference>
<dbReference type="InterPro" id="IPR036869">
    <property type="entry name" value="J_dom_sf"/>
</dbReference>
<reference evidence="4 5" key="1">
    <citation type="submission" date="2016-07" db="EMBL/GenBank/DDBJ databases">
        <title>Pervasive Adenine N6-methylation of Active Genes in Fungi.</title>
        <authorList>
            <consortium name="DOE Joint Genome Institute"/>
            <person name="Mondo S.J."/>
            <person name="Dannebaum R.O."/>
            <person name="Kuo R.C."/>
            <person name="Labutti K."/>
            <person name="Haridas S."/>
            <person name="Kuo A."/>
            <person name="Salamov A."/>
            <person name="Ahrendt S.R."/>
            <person name="Lipzen A."/>
            <person name="Sullivan W."/>
            <person name="Andreopoulos W.B."/>
            <person name="Clum A."/>
            <person name="Lindquist E."/>
            <person name="Daum C."/>
            <person name="Ramamoorthy G.K."/>
            <person name="Gryganskyi A."/>
            <person name="Culley D."/>
            <person name="Magnuson J.K."/>
            <person name="James T.Y."/>
            <person name="O'Malley M.A."/>
            <person name="Stajich J.E."/>
            <person name="Spatafora J.W."/>
            <person name="Visel A."/>
            <person name="Grigoriev I.V."/>
        </authorList>
    </citation>
    <scope>NUCLEOTIDE SEQUENCE [LARGE SCALE GENOMIC DNA]</scope>
    <source>
        <strain evidence="4 5">CBS 129021</strain>
    </source>
</reference>
<feature type="compositionally biased region" description="Basic and acidic residues" evidence="2">
    <location>
        <begin position="138"/>
        <end position="158"/>
    </location>
</feature>
<feature type="compositionally biased region" description="Pro residues" evidence="2">
    <location>
        <begin position="165"/>
        <end position="178"/>
    </location>
</feature>
<organism evidence="4 5">
    <name type="scientific">Pseudomassariella vexata</name>
    <dbReference type="NCBI Taxonomy" id="1141098"/>
    <lineage>
        <taxon>Eukaryota</taxon>
        <taxon>Fungi</taxon>
        <taxon>Dikarya</taxon>
        <taxon>Ascomycota</taxon>
        <taxon>Pezizomycotina</taxon>
        <taxon>Sordariomycetes</taxon>
        <taxon>Xylariomycetidae</taxon>
        <taxon>Amphisphaeriales</taxon>
        <taxon>Pseudomassariaceae</taxon>
        <taxon>Pseudomassariella</taxon>
    </lineage>
</organism>
<dbReference type="GO" id="GO:0036503">
    <property type="term" value="P:ERAD pathway"/>
    <property type="evidence" value="ECO:0007669"/>
    <property type="project" value="TreeGrafter"/>
</dbReference>
<feature type="compositionally biased region" description="Polar residues" evidence="2">
    <location>
        <begin position="230"/>
        <end position="251"/>
    </location>
</feature>
<gene>
    <name evidence="4" type="ORF">BCR38DRAFT_484689</name>
</gene>
<dbReference type="EMBL" id="MCFJ01000006">
    <property type="protein sequence ID" value="ORY65244.1"/>
    <property type="molecule type" value="Genomic_DNA"/>
</dbReference>
<dbReference type="RefSeq" id="XP_040716396.1">
    <property type="nucleotide sequence ID" value="XM_040863778.1"/>
</dbReference>
<protein>
    <recommendedName>
        <fullName evidence="3">J domain-containing protein</fullName>
    </recommendedName>
</protein>
<feature type="compositionally biased region" description="Basic residues" evidence="2">
    <location>
        <begin position="587"/>
        <end position="598"/>
    </location>
</feature>
<proteinExistence type="predicted"/>
<dbReference type="GO" id="GO:0051087">
    <property type="term" value="F:protein-folding chaperone binding"/>
    <property type="evidence" value="ECO:0007669"/>
    <property type="project" value="TreeGrafter"/>
</dbReference>
<dbReference type="OrthoDB" id="10250354at2759"/>
<dbReference type="GO" id="GO:0051787">
    <property type="term" value="F:misfolded protein binding"/>
    <property type="evidence" value="ECO:0007669"/>
    <property type="project" value="TreeGrafter"/>
</dbReference>
<feature type="compositionally biased region" description="Polar residues" evidence="2">
    <location>
        <begin position="191"/>
        <end position="215"/>
    </location>
</feature>
<feature type="compositionally biased region" description="Low complexity" evidence="2">
    <location>
        <begin position="387"/>
        <end position="402"/>
    </location>
</feature>
<feature type="compositionally biased region" description="Basic and acidic residues" evidence="2">
    <location>
        <begin position="272"/>
        <end position="282"/>
    </location>
</feature>
<dbReference type="SMART" id="SM00271">
    <property type="entry name" value="DnaJ"/>
    <property type="match status" value="1"/>
</dbReference>
<feature type="compositionally biased region" description="Basic and acidic residues" evidence="2">
    <location>
        <begin position="727"/>
        <end position="736"/>
    </location>
</feature>
<feature type="compositionally biased region" description="Polar residues" evidence="2">
    <location>
        <begin position="574"/>
        <end position="586"/>
    </location>
</feature>
<dbReference type="STRING" id="1141098.A0A1Y2E1L9"/>
<dbReference type="InterPro" id="IPR001623">
    <property type="entry name" value="DnaJ_domain"/>
</dbReference>
<dbReference type="PROSITE" id="PS00636">
    <property type="entry name" value="DNAJ_1"/>
    <property type="match status" value="1"/>
</dbReference>
<dbReference type="SUPFAM" id="SSF46565">
    <property type="entry name" value="Chaperone J-domain"/>
    <property type="match status" value="1"/>
</dbReference>
<sequence length="966" mass="105929">MPKLDISRNYYADLEISPNASGEEIKRQFRKLALKYHPDRNPGREAEVNSKFQIIQSAHEILTDETLKRKYDDSIRHRGPKYPTSSGVKGNPWQNVAKDFPVPPRRAAASTGAQPKPASGAHRYSGFTNGVPRPAKPAPKEDPESRKANYKAWEDMRPSSRGRTNPPPVPNRPVPGRPPTSAARDARTSDSESFPRTASQRQKAQASFGNATRRSGFTPRSPGLGDEPPVTNNNYFTTRTHTNIFNEQSAASVRKNRRASGTSATADPLAQFRKDNFMDERQSTPYHTPGGEKTSLFDEGSGLGRTRSTREPPRKSGAEGPATGTFPFPRQRQRSSSTPRSSSNDGGSEDSTKVNTGADDIRRSSNGGDPSSSRASDRYKPKADSSNTTAAGKRATTAGGNNSFLPEGNTAQPDGGPSVYAPPFISSQRHFSFAGLQPHNSGSVGWSSKLSFAHYNGASSGTAKKSDYSTLYPLENLLKKNAEHMVNKKPYVTREKDIFKLVNEAEKMAGCHTTQGGIRTDNCDSNSFSFSADDNASEQMQSPHNFASSSADNINTRFVQDEHPDEWEFKAGNASANEPFTPSKSRSQSRSRLNHRSPARTTPRPQPTTRMSSTQEGSEDAIKAGFSAGEWSEKIGPHHFIPQPSYSASTSPTRRAPSRKNSKPVKMTMGTAGLVDDESSSAGEGWQEIPRPPSGTDSPNAMDIDTPPSEKTEDTPKASQANGVRNIHVEPSRPEWRAGNAQVDGATYPRPARPNLDGDSTILSSHGLGAKTDSGSAIANPFISQTGGSEDTEEFRTTFADFKKVEPFTDSTPTGLKSFADLKSTLPFESKSSEQIPLDTQIPVAPLSFPTPPVAPRLPATMAVAGIRPNLSSFRKYAVDFYNYMDKWEAFNQKVLDHFTARQTNYKKRRQQNGLSWLDSAVVADAARMYQLELDQDHDVRKQWNTACENHQTRIREFLAFKERVK</sequence>
<feature type="region of interest" description="Disordered" evidence="2">
    <location>
        <begin position="634"/>
        <end position="791"/>
    </location>
</feature>
<accession>A0A1Y2E1L9</accession>
<dbReference type="InterPro" id="IPR051948">
    <property type="entry name" value="Hsp70_co-chaperone_J-domain"/>
</dbReference>
<dbReference type="PANTHER" id="PTHR44360:SF1">
    <property type="entry name" value="DNAJ HOMOLOG SUBFAMILY B MEMBER 9"/>
    <property type="match status" value="1"/>
</dbReference>
<dbReference type="GeneID" id="63779990"/>
<feature type="compositionally biased region" description="Polar residues" evidence="2">
    <location>
        <begin position="364"/>
        <end position="374"/>
    </location>
</feature>
<evidence type="ECO:0000313" key="4">
    <source>
        <dbReference type="EMBL" id="ORY65244.1"/>
    </source>
</evidence>
<feature type="compositionally biased region" description="Polar residues" evidence="2">
    <location>
        <begin position="83"/>
        <end position="94"/>
    </location>
</feature>
<feature type="compositionally biased region" description="Low complexity" evidence="2">
    <location>
        <begin position="599"/>
        <end position="614"/>
    </location>
</feature>